<dbReference type="SUPFAM" id="SSF53756">
    <property type="entry name" value="UDP-Glycosyltransferase/glycogen phosphorylase"/>
    <property type="match status" value="1"/>
</dbReference>
<proteinExistence type="inferred from homology"/>
<dbReference type="RefSeq" id="WP_209288839.1">
    <property type="nucleotide sequence ID" value="NZ_JACVEW010000038.1"/>
</dbReference>
<dbReference type="PANTHER" id="PTHR43174:SF1">
    <property type="entry name" value="UDP-N-ACETYLGLUCOSAMINE 2-EPIMERASE"/>
    <property type="match status" value="1"/>
</dbReference>
<name>A0ABS3ZGN3_9GAMM</name>
<sequence>MIYTGPTQLALQDLTQHSGSHGQMTGHMLAEIERALLEHEPDRVLVYGDTNSTLAGAFAAAKLHFPVAHVAAGPRSFNMRMPEEINRILTDQLSDLLLCPTEAAVMNLNNEGFANRPVLVLQEGDVMQDSALLLAEQTAAPAGDLPKGFILATLYRAENTDNLERLAIIVAALNEINAILALLVLPLHPRTRKLIAQYGLELNVHFIDPVGYFEMVWLLDHCELVLNDSGGVQKEAFFFSKACVTMHDQTEWVELIEIGANELVGAVRKRIVDAVSRNLGRHVQDTEQLYGGGKAAERIVNELAKAGA</sequence>
<dbReference type="CDD" id="cd03786">
    <property type="entry name" value="GTB_UDP-GlcNAc_2-Epimerase"/>
    <property type="match status" value="1"/>
</dbReference>
<evidence type="ECO:0000259" key="2">
    <source>
        <dbReference type="Pfam" id="PF02350"/>
    </source>
</evidence>
<comment type="similarity">
    <text evidence="1">Belongs to the UDP-N-acetylglucosamine 2-epimerase family.</text>
</comment>
<dbReference type="InterPro" id="IPR003331">
    <property type="entry name" value="UDP_GlcNAc_Epimerase_2_dom"/>
</dbReference>
<reference evidence="3 4" key="1">
    <citation type="submission" date="2020-09" db="EMBL/GenBank/DDBJ databases">
        <authorList>
            <person name="Tanuku N.R.S."/>
        </authorList>
    </citation>
    <scope>NUCLEOTIDE SEQUENCE [LARGE SCALE GENOMIC DNA]</scope>
    <source>
        <strain evidence="3 4">AK62</strain>
    </source>
</reference>
<comment type="caution">
    <text evidence="3">The sequence shown here is derived from an EMBL/GenBank/DDBJ whole genome shotgun (WGS) entry which is preliminary data.</text>
</comment>
<dbReference type="Pfam" id="PF02350">
    <property type="entry name" value="Epimerase_2"/>
    <property type="match status" value="1"/>
</dbReference>
<keyword evidence="4" id="KW-1185">Reference proteome</keyword>
<organism evidence="3 4">
    <name type="scientific">Marinobacterium alkalitolerans</name>
    <dbReference type="NCBI Taxonomy" id="1542925"/>
    <lineage>
        <taxon>Bacteria</taxon>
        <taxon>Pseudomonadati</taxon>
        <taxon>Pseudomonadota</taxon>
        <taxon>Gammaproteobacteria</taxon>
        <taxon>Oceanospirillales</taxon>
        <taxon>Oceanospirillaceae</taxon>
        <taxon>Marinobacterium</taxon>
    </lineage>
</organism>
<evidence type="ECO:0000313" key="4">
    <source>
        <dbReference type="Proteomes" id="UP000810171"/>
    </source>
</evidence>
<evidence type="ECO:0000256" key="1">
    <source>
        <dbReference type="RuleBase" id="RU003513"/>
    </source>
</evidence>
<dbReference type="GO" id="GO:0008761">
    <property type="term" value="F:UDP-N-acetylglucosamine 2-epimerase activity"/>
    <property type="evidence" value="ECO:0007669"/>
    <property type="project" value="UniProtKB-EC"/>
</dbReference>
<protein>
    <submittedName>
        <fullName evidence="3">UDP-N-acetylglucosamine 2-epimerase (Non-hydrolyzing)</fullName>
        <ecNumber evidence="3">5.1.3.14</ecNumber>
    </submittedName>
</protein>
<dbReference type="InterPro" id="IPR029767">
    <property type="entry name" value="WecB-like"/>
</dbReference>
<dbReference type="Gene3D" id="3.40.50.2000">
    <property type="entry name" value="Glycogen Phosphorylase B"/>
    <property type="match status" value="2"/>
</dbReference>
<evidence type="ECO:0000313" key="3">
    <source>
        <dbReference type="EMBL" id="MBP0050159.1"/>
    </source>
</evidence>
<dbReference type="EMBL" id="JACVEW010000038">
    <property type="protein sequence ID" value="MBP0050159.1"/>
    <property type="molecule type" value="Genomic_DNA"/>
</dbReference>
<gene>
    <name evidence="3" type="primary">wecB</name>
    <name evidence="3" type="ORF">H9C73_15650</name>
</gene>
<dbReference type="Proteomes" id="UP000810171">
    <property type="component" value="Unassembled WGS sequence"/>
</dbReference>
<accession>A0ABS3ZGN3</accession>
<dbReference type="EC" id="5.1.3.14" evidence="3"/>
<keyword evidence="1 3" id="KW-0413">Isomerase</keyword>
<dbReference type="NCBIfam" id="TIGR00236">
    <property type="entry name" value="wecB"/>
    <property type="match status" value="1"/>
</dbReference>
<dbReference type="PANTHER" id="PTHR43174">
    <property type="entry name" value="UDP-N-ACETYLGLUCOSAMINE 2-EPIMERASE"/>
    <property type="match status" value="1"/>
</dbReference>
<feature type="domain" description="UDP-N-acetylglucosamine 2-epimerase" evidence="2">
    <location>
        <begin position="13"/>
        <end position="303"/>
    </location>
</feature>